<dbReference type="PANTHER" id="PTHR44757:SF2">
    <property type="entry name" value="BIOFILM ARCHITECTURE MAINTENANCE PROTEIN MBAA"/>
    <property type="match status" value="1"/>
</dbReference>
<evidence type="ECO:0000259" key="4">
    <source>
        <dbReference type="PROSITE" id="PS50883"/>
    </source>
</evidence>
<keyword evidence="1" id="KW-0472">Membrane</keyword>
<dbReference type="Proteomes" id="UP000185568">
    <property type="component" value="Unassembled WGS sequence"/>
</dbReference>
<evidence type="ECO:0008006" key="8">
    <source>
        <dbReference type="Google" id="ProtNLM"/>
    </source>
</evidence>
<evidence type="ECO:0000313" key="7">
    <source>
        <dbReference type="Proteomes" id="UP000185568"/>
    </source>
</evidence>
<dbReference type="SUPFAM" id="SSF55073">
    <property type="entry name" value="Nucleotide cyclase"/>
    <property type="match status" value="1"/>
</dbReference>
<dbReference type="CDD" id="cd01949">
    <property type="entry name" value="GGDEF"/>
    <property type="match status" value="1"/>
</dbReference>
<dbReference type="InterPro" id="IPR035919">
    <property type="entry name" value="EAL_sf"/>
</dbReference>
<dbReference type="Pfam" id="PF00563">
    <property type="entry name" value="EAL"/>
    <property type="match status" value="1"/>
</dbReference>
<organism evidence="6 7">
    <name type="scientific">Domibacillus antri</name>
    <dbReference type="NCBI Taxonomy" id="1714264"/>
    <lineage>
        <taxon>Bacteria</taxon>
        <taxon>Bacillati</taxon>
        <taxon>Bacillota</taxon>
        <taxon>Bacilli</taxon>
        <taxon>Bacillales</taxon>
        <taxon>Bacillaceae</taxon>
        <taxon>Domibacillus</taxon>
    </lineage>
</organism>
<evidence type="ECO:0000256" key="1">
    <source>
        <dbReference type="SAM" id="Phobius"/>
    </source>
</evidence>
<name>A0A1Q8Q4T6_9BACI</name>
<feature type="transmembrane region" description="Helical" evidence="1">
    <location>
        <begin position="318"/>
        <end position="340"/>
    </location>
</feature>
<dbReference type="InterPro" id="IPR052155">
    <property type="entry name" value="Biofilm_reg_signaling"/>
</dbReference>
<dbReference type="PROSITE" id="PS50113">
    <property type="entry name" value="PAC"/>
    <property type="match status" value="1"/>
</dbReference>
<dbReference type="PROSITE" id="PS50887">
    <property type="entry name" value="GGDEF"/>
    <property type="match status" value="1"/>
</dbReference>
<feature type="domain" description="PAC" evidence="3">
    <location>
        <begin position="447"/>
        <end position="499"/>
    </location>
</feature>
<dbReference type="InterPro" id="IPR029787">
    <property type="entry name" value="Nucleotide_cyclase"/>
</dbReference>
<feature type="domain" description="EAL" evidence="4">
    <location>
        <begin position="673"/>
        <end position="927"/>
    </location>
</feature>
<dbReference type="InterPro" id="IPR043128">
    <property type="entry name" value="Rev_trsase/Diguanyl_cyclase"/>
</dbReference>
<dbReference type="NCBIfam" id="TIGR00254">
    <property type="entry name" value="GGDEF"/>
    <property type="match status" value="1"/>
</dbReference>
<dbReference type="PROSITE" id="PS50883">
    <property type="entry name" value="EAL"/>
    <property type="match status" value="1"/>
</dbReference>
<dbReference type="SMART" id="SM00267">
    <property type="entry name" value="GGDEF"/>
    <property type="match status" value="1"/>
</dbReference>
<dbReference type="SUPFAM" id="SSF141868">
    <property type="entry name" value="EAL domain-like"/>
    <property type="match status" value="1"/>
</dbReference>
<dbReference type="SMART" id="SM00086">
    <property type="entry name" value="PAC"/>
    <property type="match status" value="1"/>
</dbReference>
<comment type="caution">
    <text evidence="6">The sequence shown here is derived from an EMBL/GenBank/DDBJ whole genome shotgun (WGS) entry which is preliminary data.</text>
</comment>
<dbReference type="Gene3D" id="3.20.20.450">
    <property type="entry name" value="EAL domain"/>
    <property type="match status" value="1"/>
</dbReference>
<feature type="domain" description="GGDEF" evidence="5">
    <location>
        <begin position="531"/>
        <end position="664"/>
    </location>
</feature>
<dbReference type="PANTHER" id="PTHR44757">
    <property type="entry name" value="DIGUANYLATE CYCLASE DGCP"/>
    <property type="match status" value="1"/>
</dbReference>
<dbReference type="InterPro" id="IPR035965">
    <property type="entry name" value="PAS-like_dom_sf"/>
</dbReference>
<reference evidence="6 7" key="1">
    <citation type="submission" date="2016-12" db="EMBL/GenBank/DDBJ databases">
        <title>Domibacillus antri genome sequencing.</title>
        <authorList>
            <person name="Verma A."/>
            <person name="Krishnamurthi S."/>
        </authorList>
    </citation>
    <scope>NUCLEOTIDE SEQUENCE [LARGE SCALE GENOMIC DNA]</scope>
    <source>
        <strain evidence="6 7">XD80</strain>
    </source>
</reference>
<dbReference type="PROSITE" id="PS50112">
    <property type="entry name" value="PAS"/>
    <property type="match status" value="1"/>
</dbReference>
<dbReference type="InterPro" id="IPR000014">
    <property type="entry name" value="PAS"/>
</dbReference>
<accession>A0A1Q8Q4T6</accession>
<feature type="transmembrane region" description="Helical" evidence="1">
    <location>
        <begin position="12"/>
        <end position="33"/>
    </location>
</feature>
<dbReference type="CDD" id="cd01948">
    <property type="entry name" value="EAL"/>
    <property type="match status" value="1"/>
</dbReference>
<dbReference type="EMBL" id="MSDU01000021">
    <property type="protein sequence ID" value="OLN22291.1"/>
    <property type="molecule type" value="Genomic_DNA"/>
</dbReference>
<evidence type="ECO:0000259" key="2">
    <source>
        <dbReference type="PROSITE" id="PS50112"/>
    </source>
</evidence>
<feature type="domain" description="PAS" evidence="2">
    <location>
        <begin position="374"/>
        <end position="444"/>
    </location>
</feature>
<dbReference type="InterPro" id="IPR001610">
    <property type="entry name" value="PAC"/>
</dbReference>
<dbReference type="InterPro" id="IPR000160">
    <property type="entry name" value="GGDEF_dom"/>
</dbReference>
<evidence type="ECO:0000313" key="6">
    <source>
        <dbReference type="EMBL" id="OLN22291.1"/>
    </source>
</evidence>
<dbReference type="SUPFAM" id="SSF55785">
    <property type="entry name" value="PYP-like sensor domain (PAS domain)"/>
    <property type="match status" value="1"/>
</dbReference>
<keyword evidence="7" id="KW-1185">Reference proteome</keyword>
<dbReference type="Pfam" id="PF08447">
    <property type="entry name" value="PAS_3"/>
    <property type="match status" value="1"/>
</dbReference>
<dbReference type="InterPro" id="IPR013655">
    <property type="entry name" value="PAS_fold_3"/>
</dbReference>
<dbReference type="NCBIfam" id="TIGR00229">
    <property type="entry name" value="sensory_box"/>
    <property type="match status" value="1"/>
</dbReference>
<dbReference type="InterPro" id="IPR000700">
    <property type="entry name" value="PAS-assoc_C"/>
</dbReference>
<keyword evidence="1" id="KW-0812">Transmembrane</keyword>
<dbReference type="Gene3D" id="3.30.70.270">
    <property type="match status" value="1"/>
</dbReference>
<dbReference type="FunFam" id="3.20.20.450:FF:000001">
    <property type="entry name" value="Cyclic di-GMP phosphodiesterase yahA"/>
    <property type="match status" value="1"/>
</dbReference>
<dbReference type="Gene3D" id="3.30.450.20">
    <property type="entry name" value="PAS domain"/>
    <property type="match status" value="1"/>
</dbReference>
<proteinExistence type="predicted"/>
<dbReference type="AlphaFoldDB" id="A0A1Q8Q4T6"/>
<keyword evidence="1" id="KW-1133">Transmembrane helix</keyword>
<dbReference type="Pfam" id="PF00990">
    <property type="entry name" value="GGDEF"/>
    <property type="match status" value="1"/>
</dbReference>
<dbReference type="InterPro" id="IPR001633">
    <property type="entry name" value="EAL_dom"/>
</dbReference>
<sequence>MDMFFKGANQVRLIIGIGIFSIIFTVFTSYLNFRDYQHTLNTEIDYQKALLERHIIQIVEDTNNYYKLLESSLQKKMEEYSHVMLKKYEENPDVLTWDLEKMKKEFDGFDIFIIDQNLTVVHTSFEPDLGLNFKTNPSLAEMFANRLQGNSFSTDRLEMSINTKELKKFSYIPTPDHKYLLELGINMKNYTTQFPGIDYESVYHELTVKNPFLQQLRVYKLSYTGYPDRVIGINDEQNNPIFMEQENIPKAREAIVNNEPKQVNRKDSENKSEFEFKYIPIISYTEDEKPDYYNSRIIEMVYNNTILEEKIKRQQVRFISAIALVSSVLTVLMIIIYQFFRRLEEGRFHLTEANTKLNQELNLRIETEDSLRDSETKYRLIADHTSDLIYLLDKEGIVNYCSPSVVSVLGYAVDTYQGENWFDRIHPEDVERVRELYRDQMINPGSLREELRYWHKEGVWIMLEINGKPIVNSNGRTERFVIVARDITQRKQSEETVRYMAYHDALTNLPNRRLLAEKLNSALEESSQIGSLTAVIYLDLDRFKIINDTLGHSFGDLVLKKAVKRIMTCIEDPITLARMGGDEFAIVLPQLTHEEEAVKLSRDILAVLTEPFLLNNRKFTLSASIGIAFYPSDGENVETLLKNADIAMYAVKDQGKNSILCFSEVEKPVDVRRLMLESGLRKALANNELFLVYQPQMAIQNEDMTGMEALLRWEHPELGVISPYEFIPIAEESGLIVPIGEWILRTACLQMKHWHKQGYPSLRMAVNLSVRQLLEPQLVDMVANVLKDTDFDPALLDLEITESMKIEDMDHMFHKLFELKKLGVNLVLDDFGTGYSSLSYLRKLPVDKLKVNQTFIRELTLSTNHAPIVRSVISMAKDLGIRTVAEGIESKEHLSILQQYQCDEIQGYVYSRPLLSKDMETFIHSHKHKKPHHTK</sequence>
<gene>
    <name evidence="6" type="ORF">BTO30_10105</name>
</gene>
<evidence type="ECO:0000259" key="5">
    <source>
        <dbReference type="PROSITE" id="PS50887"/>
    </source>
</evidence>
<dbReference type="SMART" id="SM00052">
    <property type="entry name" value="EAL"/>
    <property type="match status" value="1"/>
</dbReference>
<dbReference type="SMART" id="SM00091">
    <property type="entry name" value="PAS"/>
    <property type="match status" value="1"/>
</dbReference>
<dbReference type="STRING" id="1714264.BTO30_10105"/>
<protein>
    <recommendedName>
        <fullName evidence="8">PAS domain S-box protein</fullName>
    </recommendedName>
</protein>
<evidence type="ECO:0000259" key="3">
    <source>
        <dbReference type="PROSITE" id="PS50113"/>
    </source>
</evidence>
<dbReference type="CDD" id="cd00130">
    <property type="entry name" value="PAS"/>
    <property type="match status" value="1"/>
</dbReference>